<feature type="domain" description="DUF6873" evidence="1">
    <location>
        <begin position="9"/>
        <end position="236"/>
    </location>
</feature>
<reference evidence="3 4" key="1">
    <citation type="submission" date="2019-04" db="EMBL/GenBank/DDBJ databases">
        <title>Genome sequencing of Clostridium botulinum Groups I-IV and Clostridium butyricum.</title>
        <authorList>
            <person name="Brunt J."/>
            <person name="Van Vliet A.H.M."/>
            <person name="Stringer S.C."/>
            <person name="Carter A.T."/>
            <person name="Peck M.W."/>
        </authorList>
    </citation>
    <scope>NUCLEOTIDE SEQUENCE</scope>
    <source>
        <strain evidence="3">7221C</strain>
        <strain evidence="2 4">IFR 18/049</strain>
    </source>
</reference>
<dbReference type="EMBL" id="SWNT01000001">
    <property type="protein sequence ID" value="NFF69749.1"/>
    <property type="molecule type" value="Genomic_DNA"/>
</dbReference>
<dbReference type="Pfam" id="PF21778">
    <property type="entry name" value="DUF6873"/>
    <property type="match status" value="1"/>
</dbReference>
<dbReference type="AlphaFoldDB" id="A0A9Q4TKM5"/>
<evidence type="ECO:0000259" key="1">
    <source>
        <dbReference type="Pfam" id="PF21778"/>
    </source>
</evidence>
<evidence type="ECO:0000313" key="2">
    <source>
        <dbReference type="EMBL" id="NFF69749.1"/>
    </source>
</evidence>
<dbReference type="InterPro" id="IPR049238">
    <property type="entry name" value="DUF6873"/>
</dbReference>
<dbReference type="Proteomes" id="UP000481363">
    <property type="component" value="Unassembled WGS sequence"/>
</dbReference>
<dbReference type="Proteomes" id="UP000785180">
    <property type="component" value="Unassembled WGS sequence"/>
</dbReference>
<proteinExistence type="predicted"/>
<gene>
    <name evidence="2" type="ORF">FCV11_01260</name>
    <name evidence="3" type="ORF">FDF67_00925</name>
</gene>
<sequence>MVMNMKKLIVDYRISKTEETSLLKLGYDLLACPSSYKLYYAICGHPDIQIHIIDKKNIIVHKDMSPKFIEDLKKLNINVITSESSLSSKYPQDIILNAVNFSNYFIHYLNYTDKNLLSLIKLSNKKLINTKQGYTKCSTAIVNNNAIITSDKNIAKSLQKENIDILLLPPGDIILPGLNYGFIGGACGLIEKNVLAFYGSLECYAYGKEVLSFLKKHKVEPIFLSEGKLIDRGSILKL</sequence>
<protein>
    <recommendedName>
        <fullName evidence="1">DUF6873 domain-containing protein</fullName>
    </recommendedName>
</protein>
<dbReference type="EMBL" id="SXDK01000001">
    <property type="protein sequence ID" value="NFU58766.1"/>
    <property type="molecule type" value="Genomic_DNA"/>
</dbReference>
<comment type="caution">
    <text evidence="3">The sequence shown here is derived from an EMBL/GenBank/DDBJ whole genome shotgun (WGS) entry which is preliminary data.</text>
</comment>
<accession>A0A9Q4TKM5</accession>
<evidence type="ECO:0000313" key="4">
    <source>
        <dbReference type="Proteomes" id="UP000481363"/>
    </source>
</evidence>
<evidence type="ECO:0000313" key="5">
    <source>
        <dbReference type="Proteomes" id="UP000785180"/>
    </source>
</evidence>
<name>A0A9Q4TKM5_CLOBO</name>
<organism evidence="3 5">
    <name type="scientific">Clostridium botulinum</name>
    <dbReference type="NCBI Taxonomy" id="1491"/>
    <lineage>
        <taxon>Bacteria</taxon>
        <taxon>Bacillati</taxon>
        <taxon>Bacillota</taxon>
        <taxon>Clostridia</taxon>
        <taxon>Eubacteriales</taxon>
        <taxon>Clostridiaceae</taxon>
        <taxon>Clostridium</taxon>
    </lineage>
</organism>
<evidence type="ECO:0000313" key="3">
    <source>
        <dbReference type="EMBL" id="NFU58766.1"/>
    </source>
</evidence>